<evidence type="ECO:0000313" key="2">
    <source>
        <dbReference type="Proteomes" id="UP000187485"/>
    </source>
</evidence>
<gene>
    <name evidence="1" type="ORF">cpu_24280</name>
</gene>
<name>A0A1L8CYB4_9THEO</name>
<dbReference type="EMBL" id="BDJK01000062">
    <property type="protein sequence ID" value="GAV23918.1"/>
    <property type="molecule type" value="Genomic_DNA"/>
</dbReference>
<dbReference type="Proteomes" id="UP000187485">
    <property type="component" value="Unassembled WGS sequence"/>
</dbReference>
<organism evidence="1 2">
    <name type="scientific">Carboxydothermus pertinax</name>
    <dbReference type="NCBI Taxonomy" id="870242"/>
    <lineage>
        <taxon>Bacteria</taxon>
        <taxon>Bacillati</taxon>
        <taxon>Bacillota</taxon>
        <taxon>Clostridia</taxon>
        <taxon>Thermoanaerobacterales</taxon>
        <taxon>Thermoanaerobacteraceae</taxon>
        <taxon>Carboxydothermus</taxon>
    </lineage>
</organism>
<dbReference type="AlphaFoldDB" id="A0A1L8CYB4"/>
<evidence type="ECO:0000313" key="1">
    <source>
        <dbReference type="EMBL" id="GAV23918.1"/>
    </source>
</evidence>
<protein>
    <submittedName>
        <fullName evidence="1">Uncharacterized protein</fullName>
    </submittedName>
</protein>
<comment type="caution">
    <text evidence="1">The sequence shown here is derived from an EMBL/GenBank/DDBJ whole genome shotgun (WGS) entry which is preliminary data.</text>
</comment>
<keyword evidence="2" id="KW-1185">Reference proteome</keyword>
<sequence length="64" mass="7656">MPKRAKIKIKEVILRIYSSPYFNFINKLREQVNFGMVSQYPRHYDFLYLSSIVLSTGRSLQELQ</sequence>
<accession>A0A1L8CYB4</accession>
<proteinExistence type="predicted"/>
<reference evidence="2" key="1">
    <citation type="submission" date="2016-12" db="EMBL/GenBank/DDBJ databases">
        <title>Draft Genome Sequences od Carboxydothermus pertinax and islandicus, Hydrogenogenic Carboxydotrophic Bacteria.</title>
        <authorList>
            <person name="Fukuyama Y."/>
            <person name="Ohmae K."/>
            <person name="Yoneda Y."/>
            <person name="Yoshida T."/>
            <person name="Sako Y."/>
        </authorList>
    </citation>
    <scope>NUCLEOTIDE SEQUENCE [LARGE SCALE GENOMIC DNA]</scope>
    <source>
        <strain evidence="2">Ug1</strain>
    </source>
</reference>